<name>A0ABS9SR04_9BACT</name>
<evidence type="ECO:0000256" key="1">
    <source>
        <dbReference type="SAM" id="SignalP"/>
    </source>
</evidence>
<keyword evidence="3" id="KW-1185">Reference proteome</keyword>
<dbReference type="EMBL" id="JAKWBL010000004">
    <property type="protein sequence ID" value="MCH5600823.1"/>
    <property type="molecule type" value="Genomic_DNA"/>
</dbReference>
<dbReference type="RefSeq" id="WP_240833238.1">
    <property type="nucleotide sequence ID" value="NZ_JAKWBL010000004.1"/>
</dbReference>
<feature type="chain" id="PRO_5046348768" evidence="1">
    <location>
        <begin position="26"/>
        <end position="236"/>
    </location>
</feature>
<evidence type="ECO:0000313" key="3">
    <source>
        <dbReference type="Proteomes" id="UP001202248"/>
    </source>
</evidence>
<reference evidence="2 3" key="1">
    <citation type="submission" date="2022-02" db="EMBL/GenBank/DDBJ databases">
        <authorList>
            <person name="Min J."/>
        </authorList>
    </citation>
    <scope>NUCLEOTIDE SEQUENCE [LARGE SCALE GENOMIC DNA]</scope>
    <source>
        <strain evidence="2 3">GR10-1</strain>
    </source>
</reference>
<protein>
    <submittedName>
        <fullName evidence="2">DUF4625 domain-containing protein</fullName>
    </submittedName>
</protein>
<accession>A0ABS9SR04</accession>
<dbReference type="InterPro" id="IPR027829">
    <property type="entry name" value="DUF4625"/>
</dbReference>
<dbReference type="Pfam" id="PF15418">
    <property type="entry name" value="DUF4625"/>
    <property type="match status" value="1"/>
</dbReference>
<proteinExistence type="predicted"/>
<sequence length="236" mass="25959">MKTKNVLRKLSIALLLIVGITACNKEDVVAKPTITDLEVGADNNKKAYPGTDIHIEGDIVAPGTIASIKVEIHPESGTGWTFDKIYTDKYAGTKNAEFHEHIDIPTDAAVGEYHVHIAVTDKNGNVAEVESDLDIIVDPTIPSITNYEVVYESAKNELHVEGTITASNKIAELTLEIHGGNFEKEYAITGSYVGNTTFNLHQHFSLTDVPAGHYHVHLLVKDQAGKEREFEEHFDK</sequence>
<keyword evidence="1" id="KW-0732">Signal</keyword>
<evidence type="ECO:0000313" key="2">
    <source>
        <dbReference type="EMBL" id="MCH5600823.1"/>
    </source>
</evidence>
<feature type="signal peptide" evidence="1">
    <location>
        <begin position="1"/>
        <end position="25"/>
    </location>
</feature>
<dbReference type="Proteomes" id="UP001202248">
    <property type="component" value="Unassembled WGS sequence"/>
</dbReference>
<organism evidence="2 3">
    <name type="scientific">Niabella ginsengisoli</name>
    <dbReference type="NCBI Taxonomy" id="522298"/>
    <lineage>
        <taxon>Bacteria</taxon>
        <taxon>Pseudomonadati</taxon>
        <taxon>Bacteroidota</taxon>
        <taxon>Chitinophagia</taxon>
        <taxon>Chitinophagales</taxon>
        <taxon>Chitinophagaceae</taxon>
        <taxon>Niabella</taxon>
    </lineage>
</organism>
<comment type="caution">
    <text evidence="2">The sequence shown here is derived from an EMBL/GenBank/DDBJ whole genome shotgun (WGS) entry which is preliminary data.</text>
</comment>
<dbReference type="PROSITE" id="PS51257">
    <property type="entry name" value="PROKAR_LIPOPROTEIN"/>
    <property type="match status" value="1"/>
</dbReference>
<gene>
    <name evidence="2" type="ORF">MKP09_24365</name>
</gene>